<dbReference type="Proteomes" id="UP000559860">
    <property type="component" value="Unassembled WGS sequence"/>
</dbReference>
<gene>
    <name evidence="3" type="ORF">HLH36_00380</name>
</gene>
<evidence type="ECO:0000256" key="1">
    <source>
        <dbReference type="SAM" id="MobiDB-lite"/>
    </source>
</evidence>
<accession>A0A7W4NUQ1</accession>
<keyword evidence="4" id="KW-1185">Reference proteome</keyword>
<feature type="chain" id="PRO_5030935992" description="Pentapeptide MXKDX repeat protein" evidence="2">
    <location>
        <begin position="27"/>
        <end position="126"/>
    </location>
</feature>
<dbReference type="EMBL" id="JABEQD010000001">
    <property type="protein sequence ID" value="MBB2166827.1"/>
    <property type="molecule type" value="Genomic_DNA"/>
</dbReference>
<dbReference type="RefSeq" id="WP_182984554.1">
    <property type="nucleotide sequence ID" value="NZ_JABEQD010000001.1"/>
</dbReference>
<dbReference type="AlphaFoldDB" id="A0A7W4NUQ1"/>
<organism evidence="3 4">
    <name type="scientific">Gluconacetobacter aggeris</name>
    <dbReference type="NCBI Taxonomy" id="1286186"/>
    <lineage>
        <taxon>Bacteria</taxon>
        <taxon>Pseudomonadati</taxon>
        <taxon>Pseudomonadota</taxon>
        <taxon>Alphaproteobacteria</taxon>
        <taxon>Acetobacterales</taxon>
        <taxon>Acetobacteraceae</taxon>
        <taxon>Gluconacetobacter</taxon>
    </lineage>
</organism>
<proteinExistence type="predicted"/>
<evidence type="ECO:0000313" key="4">
    <source>
        <dbReference type="Proteomes" id="UP000559860"/>
    </source>
</evidence>
<feature type="compositionally biased region" description="Low complexity" evidence="1">
    <location>
        <begin position="31"/>
        <end position="57"/>
    </location>
</feature>
<reference evidence="3 4" key="1">
    <citation type="submission" date="2020-04" db="EMBL/GenBank/DDBJ databases">
        <title>Description of novel Gluconacetobacter.</title>
        <authorList>
            <person name="Sombolestani A."/>
        </authorList>
    </citation>
    <scope>NUCLEOTIDE SEQUENCE [LARGE SCALE GENOMIC DNA]</scope>
    <source>
        <strain evidence="3 4">LMG 27801</strain>
    </source>
</reference>
<feature type="region of interest" description="Disordered" evidence="1">
    <location>
        <begin position="31"/>
        <end position="126"/>
    </location>
</feature>
<evidence type="ECO:0008006" key="5">
    <source>
        <dbReference type="Google" id="ProtNLM"/>
    </source>
</evidence>
<protein>
    <recommendedName>
        <fullName evidence="5">Pentapeptide MXKDX repeat protein</fullName>
    </recommendedName>
</protein>
<evidence type="ECO:0000313" key="3">
    <source>
        <dbReference type="EMBL" id="MBB2166827.1"/>
    </source>
</evidence>
<keyword evidence="2" id="KW-0732">Signal</keyword>
<evidence type="ECO:0000256" key="2">
    <source>
        <dbReference type="SAM" id="SignalP"/>
    </source>
</evidence>
<name>A0A7W4NUQ1_9PROT</name>
<sequence>MRPSIIRTALPLAALLAGLHAVQAAAQGTAGTAQSMSGMSGMSGMDMSGMDHGSMSMKGPMENMQGMQMAGPSPTPNRTRNAAPQGDCRAMPGMAMQGGRSGAGCATQGAAANSAPQPMPEAVRER</sequence>
<comment type="caution">
    <text evidence="3">The sequence shown here is derived from an EMBL/GenBank/DDBJ whole genome shotgun (WGS) entry which is preliminary data.</text>
</comment>
<feature type="signal peptide" evidence="2">
    <location>
        <begin position="1"/>
        <end position="26"/>
    </location>
</feature>